<dbReference type="InterPro" id="IPR002022">
    <property type="entry name" value="Pec_lyase"/>
</dbReference>
<proteinExistence type="inferred from homology"/>
<keyword evidence="7 10" id="KW-0106">Calcium</keyword>
<dbReference type="EC" id="4.2.2.2" evidence="4 10"/>
<keyword evidence="8" id="KW-0325">Glycoprotein</keyword>
<evidence type="ECO:0000256" key="6">
    <source>
        <dbReference type="ARBA" id="ARBA00022729"/>
    </source>
</evidence>
<keyword evidence="13" id="KW-1185">Reference proteome</keyword>
<comment type="pathway">
    <text evidence="2 10">Glycan metabolism; pectin degradation; 2-dehydro-3-deoxy-D-gluconate from pectin: step 2/5.</text>
</comment>
<name>A0ABD3EJ11_9LAMI</name>
<dbReference type="InterPro" id="IPR018082">
    <property type="entry name" value="AmbAllergen"/>
</dbReference>
<evidence type="ECO:0000259" key="11">
    <source>
        <dbReference type="SMART" id="SM00656"/>
    </source>
</evidence>
<evidence type="ECO:0000256" key="3">
    <source>
        <dbReference type="ARBA" id="ARBA00010980"/>
    </source>
</evidence>
<dbReference type="PRINTS" id="PR00807">
    <property type="entry name" value="AMBALLERGEN"/>
</dbReference>
<dbReference type="AlphaFoldDB" id="A0ABD3EJ11"/>
<evidence type="ECO:0000256" key="10">
    <source>
        <dbReference type="RuleBase" id="RU361123"/>
    </source>
</evidence>
<dbReference type="SUPFAM" id="SSF51126">
    <property type="entry name" value="Pectin lyase-like"/>
    <property type="match status" value="1"/>
</dbReference>
<sequence length="443" mass="49796">MPILSSNSKMSIIILVCILIFSSVTPRSNGAIAEYDEYLLQKAEESYKESLHAFEPNPEDLADDLRDQVDETLISENTTRRNLDQDDCKATNPIDRCWRCDPDWAQNRKQLAECARGFGHHTTGGKDGEFYIVTDESDDDMNDPKPGTLRHAVIQPEPLWIVFSHSMLIKLKQELICTSDKTIDGRGVQVHIAYGSGITLQFVHNVIIHNIWIHDIVPTPGGLIRDAVDHIGLRTVSDGDGISVFSSNNIWIDHVSMSRATDGLIDVIEGSTAITISNCKFNHHDSVMLLGAHDTDEKDEIMQVTVAFNRFGSGLIQRMPRCRWGFVHVINNDYSKWGMYAVGGSAHPTIISQGNRFKASDDPETKEVTKRNFATESEWSKWQWRSEGDLFLNGAYFIESGPKIRHTKHPFTEENYIKFKPGSYVGRLTRSSGALKCHAGELC</sequence>
<reference evidence="13" key="1">
    <citation type="journal article" date="2024" name="IScience">
        <title>Strigolactones Initiate the Formation of Haustorium-like Structures in Castilleja.</title>
        <authorList>
            <person name="Buerger M."/>
            <person name="Peterson D."/>
            <person name="Chory J."/>
        </authorList>
    </citation>
    <scope>NUCLEOTIDE SEQUENCE [LARGE SCALE GENOMIC DNA]</scope>
</reference>
<comment type="catalytic activity">
    <reaction evidence="1 10">
        <text>Eliminative cleavage of (1-&gt;4)-alpha-D-galacturonan to give oligosaccharides with 4-deoxy-alpha-D-galact-4-enuronosyl groups at their non-reducing ends.</text>
        <dbReference type="EC" id="4.2.2.2"/>
    </reaction>
</comment>
<dbReference type="PANTHER" id="PTHR31683:SF184">
    <property type="entry name" value="PECTATE LYASE"/>
    <property type="match status" value="1"/>
</dbReference>
<organism evidence="12 13">
    <name type="scientific">Castilleja foliolosa</name>
    <dbReference type="NCBI Taxonomy" id="1961234"/>
    <lineage>
        <taxon>Eukaryota</taxon>
        <taxon>Viridiplantae</taxon>
        <taxon>Streptophyta</taxon>
        <taxon>Embryophyta</taxon>
        <taxon>Tracheophyta</taxon>
        <taxon>Spermatophyta</taxon>
        <taxon>Magnoliopsida</taxon>
        <taxon>eudicotyledons</taxon>
        <taxon>Gunneridae</taxon>
        <taxon>Pentapetalae</taxon>
        <taxon>asterids</taxon>
        <taxon>lamiids</taxon>
        <taxon>Lamiales</taxon>
        <taxon>Orobanchaceae</taxon>
        <taxon>Pedicularideae</taxon>
        <taxon>Castillejinae</taxon>
        <taxon>Castilleja</taxon>
    </lineage>
</organism>
<evidence type="ECO:0000256" key="8">
    <source>
        <dbReference type="ARBA" id="ARBA00023180"/>
    </source>
</evidence>
<dbReference type="GO" id="GO:0046872">
    <property type="term" value="F:metal ion binding"/>
    <property type="evidence" value="ECO:0007669"/>
    <property type="project" value="UniProtKB-KW"/>
</dbReference>
<comment type="cofactor">
    <cofactor evidence="10">
        <name>Ca(2+)</name>
        <dbReference type="ChEBI" id="CHEBI:29108"/>
    </cofactor>
    <text evidence="10">Binds 1 Ca(2+) ion. Required for its activity.</text>
</comment>
<feature type="domain" description="Pectate lyase" evidence="11">
    <location>
        <begin position="166"/>
        <end position="363"/>
    </location>
</feature>
<evidence type="ECO:0000256" key="5">
    <source>
        <dbReference type="ARBA" id="ARBA00022723"/>
    </source>
</evidence>
<dbReference type="InterPro" id="IPR011050">
    <property type="entry name" value="Pectin_lyase_fold/virulence"/>
</dbReference>
<evidence type="ECO:0000313" key="13">
    <source>
        <dbReference type="Proteomes" id="UP001632038"/>
    </source>
</evidence>
<feature type="signal peptide" evidence="10">
    <location>
        <begin position="1"/>
        <end position="26"/>
    </location>
</feature>
<accession>A0ABD3EJ11</accession>
<dbReference type="PANTHER" id="PTHR31683">
    <property type="entry name" value="PECTATE LYASE 18-RELATED"/>
    <property type="match status" value="1"/>
</dbReference>
<dbReference type="InterPro" id="IPR012334">
    <property type="entry name" value="Pectin_lyas_fold"/>
</dbReference>
<gene>
    <name evidence="12" type="ORF">CASFOL_003877</name>
</gene>
<comment type="similarity">
    <text evidence="3 10">Belongs to the polysaccharide lyase 1 family.</text>
</comment>
<protein>
    <recommendedName>
        <fullName evidence="4 10">Pectate lyase</fullName>
        <ecNumber evidence="4 10">4.2.2.2</ecNumber>
    </recommendedName>
</protein>
<evidence type="ECO:0000313" key="12">
    <source>
        <dbReference type="EMBL" id="KAL3654196.1"/>
    </source>
</evidence>
<dbReference type="Pfam" id="PF00544">
    <property type="entry name" value="Pectate_lyase_4"/>
    <property type="match status" value="1"/>
</dbReference>
<keyword evidence="5 10" id="KW-0479">Metal-binding</keyword>
<keyword evidence="9 10" id="KW-0456">Lyase</keyword>
<dbReference type="InterPro" id="IPR045032">
    <property type="entry name" value="PEL"/>
</dbReference>
<dbReference type="SMART" id="SM00656">
    <property type="entry name" value="Amb_all"/>
    <property type="match status" value="1"/>
</dbReference>
<dbReference type="Proteomes" id="UP001632038">
    <property type="component" value="Unassembled WGS sequence"/>
</dbReference>
<evidence type="ECO:0000256" key="9">
    <source>
        <dbReference type="ARBA" id="ARBA00023239"/>
    </source>
</evidence>
<dbReference type="Pfam" id="PF04431">
    <property type="entry name" value="Pec_lyase_N"/>
    <property type="match status" value="1"/>
</dbReference>
<feature type="chain" id="PRO_5044534553" description="Pectate lyase" evidence="10">
    <location>
        <begin position="27"/>
        <end position="443"/>
    </location>
</feature>
<evidence type="ECO:0000256" key="4">
    <source>
        <dbReference type="ARBA" id="ARBA00012272"/>
    </source>
</evidence>
<comment type="caution">
    <text evidence="12">The sequence shown here is derived from an EMBL/GenBank/DDBJ whole genome shotgun (WGS) entry which is preliminary data.</text>
</comment>
<keyword evidence="6 10" id="KW-0732">Signal</keyword>
<evidence type="ECO:0000256" key="2">
    <source>
        <dbReference type="ARBA" id="ARBA00005220"/>
    </source>
</evidence>
<dbReference type="GO" id="GO:0030570">
    <property type="term" value="F:pectate lyase activity"/>
    <property type="evidence" value="ECO:0007669"/>
    <property type="project" value="UniProtKB-EC"/>
</dbReference>
<dbReference type="InterPro" id="IPR007524">
    <property type="entry name" value="Pec_lyase_N"/>
</dbReference>
<dbReference type="Gene3D" id="2.160.20.10">
    <property type="entry name" value="Single-stranded right-handed beta-helix, Pectin lyase-like"/>
    <property type="match status" value="1"/>
</dbReference>
<dbReference type="EMBL" id="JAVIJP010000005">
    <property type="protein sequence ID" value="KAL3654196.1"/>
    <property type="molecule type" value="Genomic_DNA"/>
</dbReference>
<evidence type="ECO:0000256" key="7">
    <source>
        <dbReference type="ARBA" id="ARBA00022837"/>
    </source>
</evidence>
<evidence type="ECO:0000256" key="1">
    <source>
        <dbReference type="ARBA" id="ARBA00000695"/>
    </source>
</evidence>